<dbReference type="AlphaFoldDB" id="A0A0X8JKC7"/>
<dbReference type="EMBL" id="CP014229">
    <property type="protein sequence ID" value="AMD90192.1"/>
    <property type="molecule type" value="Genomic_DNA"/>
</dbReference>
<evidence type="ECO:0000259" key="5">
    <source>
        <dbReference type="SMART" id="SM00849"/>
    </source>
</evidence>
<dbReference type="STRING" id="44742.AXF13_08685"/>
<dbReference type="InterPro" id="IPR051453">
    <property type="entry name" value="MBL_Glyoxalase_II"/>
</dbReference>
<dbReference type="PANTHER" id="PTHR46233">
    <property type="entry name" value="HYDROXYACYLGLUTATHIONE HYDROLASE GLOC"/>
    <property type="match status" value="1"/>
</dbReference>
<evidence type="ECO:0000256" key="3">
    <source>
        <dbReference type="ARBA" id="ARBA00022801"/>
    </source>
</evidence>
<accession>A0A0X8JKC7</accession>
<name>A0A0X8JKC7_9BACT</name>
<sequence length="208" mass="22054">MPVATFPLGPLQTNSYLIHNAGQAVAVDVGGEPAPMLEYLTEHKLALAAICLTHRHFDHLYGVAELAGATKAVVYAPTGDDSLAETESGKGGIWGFPPVPPFDSLPMPTGSASFGGMECRVLETPGHTPGGVSLYFPAEKLVFTGDALFYRSMGRTDFPGGDQATLLRSIKDVLFTLPEDTTVYPGHGPATSIGDERKNNPFCGEFRA</sequence>
<dbReference type="Pfam" id="PF00753">
    <property type="entry name" value="Lactamase_B"/>
    <property type="match status" value="1"/>
</dbReference>
<keyword evidence="3 6" id="KW-0378">Hydrolase</keyword>
<evidence type="ECO:0000256" key="1">
    <source>
        <dbReference type="ARBA" id="ARBA00001947"/>
    </source>
</evidence>
<protein>
    <submittedName>
        <fullName evidence="6">MBL fold metallo-hydrolase</fullName>
    </submittedName>
</protein>
<dbReference type="RefSeq" id="WP_062252634.1">
    <property type="nucleotide sequence ID" value="NZ_CP014229.1"/>
</dbReference>
<dbReference type="InterPro" id="IPR036866">
    <property type="entry name" value="RibonucZ/Hydroxyglut_hydro"/>
</dbReference>
<dbReference type="PANTHER" id="PTHR46233:SF3">
    <property type="entry name" value="HYDROXYACYLGLUTATHIONE HYDROLASE GLOC"/>
    <property type="match status" value="1"/>
</dbReference>
<dbReference type="Proteomes" id="UP000069241">
    <property type="component" value="Chromosome"/>
</dbReference>
<keyword evidence="2" id="KW-0479">Metal-binding</keyword>
<keyword evidence="4" id="KW-0862">Zinc</keyword>
<feature type="domain" description="Metallo-beta-lactamase" evidence="5">
    <location>
        <begin position="12"/>
        <end position="187"/>
    </location>
</feature>
<proteinExistence type="predicted"/>
<evidence type="ECO:0000256" key="2">
    <source>
        <dbReference type="ARBA" id="ARBA00022723"/>
    </source>
</evidence>
<evidence type="ECO:0000256" key="4">
    <source>
        <dbReference type="ARBA" id="ARBA00022833"/>
    </source>
</evidence>
<dbReference type="GO" id="GO:0046872">
    <property type="term" value="F:metal ion binding"/>
    <property type="evidence" value="ECO:0007669"/>
    <property type="project" value="UniProtKB-KW"/>
</dbReference>
<evidence type="ECO:0000313" key="7">
    <source>
        <dbReference type="Proteomes" id="UP000069241"/>
    </source>
</evidence>
<evidence type="ECO:0000313" key="6">
    <source>
        <dbReference type="EMBL" id="AMD90192.1"/>
    </source>
</evidence>
<dbReference type="CDD" id="cd06262">
    <property type="entry name" value="metallo-hydrolase-like_MBL-fold"/>
    <property type="match status" value="1"/>
</dbReference>
<organism evidence="6 7">
    <name type="scientific">Desulfovibrio fairfieldensis</name>
    <dbReference type="NCBI Taxonomy" id="44742"/>
    <lineage>
        <taxon>Bacteria</taxon>
        <taxon>Pseudomonadati</taxon>
        <taxon>Thermodesulfobacteriota</taxon>
        <taxon>Desulfovibrionia</taxon>
        <taxon>Desulfovibrionales</taxon>
        <taxon>Desulfovibrionaceae</taxon>
        <taxon>Desulfovibrio</taxon>
    </lineage>
</organism>
<dbReference type="SMART" id="SM00849">
    <property type="entry name" value="Lactamase_B"/>
    <property type="match status" value="1"/>
</dbReference>
<gene>
    <name evidence="6" type="ORF">AXF13_08685</name>
</gene>
<dbReference type="SUPFAM" id="SSF56281">
    <property type="entry name" value="Metallo-hydrolase/oxidoreductase"/>
    <property type="match status" value="1"/>
</dbReference>
<dbReference type="KEGG" id="dfi:AXF13_08685"/>
<dbReference type="GO" id="GO:0016787">
    <property type="term" value="F:hydrolase activity"/>
    <property type="evidence" value="ECO:0007669"/>
    <property type="project" value="UniProtKB-KW"/>
</dbReference>
<dbReference type="Gene3D" id="3.60.15.10">
    <property type="entry name" value="Ribonuclease Z/Hydroxyacylglutathione hydrolase-like"/>
    <property type="match status" value="1"/>
</dbReference>
<dbReference type="InterPro" id="IPR001279">
    <property type="entry name" value="Metallo-B-lactamas"/>
</dbReference>
<comment type="cofactor">
    <cofactor evidence="1">
        <name>Zn(2+)</name>
        <dbReference type="ChEBI" id="CHEBI:29105"/>
    </cofactor>
</comment>
<keyword evidence="7" id="KW-1185">Reference proteome</keyword>
<reference evidence="7" key="1">
    <citation type="submission" date="2016-02" db="EMBL/GenBank/DDBJ databases">
        <authorList>
            <person name="Holder M.E."/>
            <person name="Ajami N.J."/>
            <person name="Petrosino J.F."/>
        </authorList>
    </citation>
    <scope>NUCLEOTIDE SEQUENCE [LARGE SCALE GENOMIC DNA]</scope>
    <source>
        <strain evidence="7">CCUG 45958</strain>
    </source>
</reference>